<dbReference type="InterPro" id="IPR036322">
    <property type="entry name" value="WD40_repeat_dom_sf"/>
</dbReference>
<dbReference type="GO" id="GO:0034399">
    <property type="term" value="C:nuclear periphery"/>
    <property type="evidence" value="ECO:0007669"/>
    <property type="project" value="TreeGrafter"/>
</dbReference>
<protein>
    <recommendedName>
        <fullName evidence="1">Anaphase-promoting complex subunit 4</fullName>
    </recommendedName>
</protein>
<dbReference type="PANTHER" id="PTHR13260:SF0">
    <property type="entry name" value="ANAPHASE-PROMOTING COMPLEX SUBUNIT 4"/>
    <property type="match status" value="1"/>
</dbReference>
<accession>A0A8H6VI36</accession>
<feature type="domain" description="Anaphase-promoting complex subunit 4-like WD40" evidence="6">
    <location>
        <begin position="38"/>
        <end position="115"/>
    </location>
</feature>
<dbReference type="GO" id="GO:0070979">
    <property type="term" value="P:protein K11-linked ubiquitination"/>
    <property type="evidence" value="ECO:0007669"/>
    <property type="project" value="TreeGrafter"/>
</dbReference>
<dbReference type="InterPro" id="IPR024789">
    <property type="entry name" value="APC4"/>
</dbReference>
<dbReference type="Pfam" id="PF12896">
    <property type="entry name" value="ANAPC4"/>
    <property type="match status" value="1"/>
</dbReference>
<dbReference type="AlphaFoldDB" id="A0A8H6VI36"/>
<keyword evidence="5" id="KW-0131">Cell cycle</keyword>
<proteinExistence type="predicted"/>
<dbReference type="EMBL" id="JABCIY010000226">
    <property type="protein sequence ID" value="KAF7187565.1"/>
    <property type="molecule type" value="Genomic_DNA"/>
</dbReference>
<keyword evidence="3" id="KW-0498">Mitosis</keyword>
<dbReference type="Gene3D" id="2.130.10.10">
    <property type="entry name" value="YVTN repeat-like/Quinoprotein amine dehydrogenase"/>
    <property type="match status" value="1"/>
</dbReference>
<dbReference type="Proteomes" id="UP000660729">
    <property type="component" value="Unassembled WGS sequence"/>
</dbReference>
<dbReference type="SUPFAM" id="SSF50978">
    <property type="entry name" value="WD40 repeat-like"/>
    <property type="match status" value="1"/>
</dbReference>
<name>A0A8H6VI36_9PEZI</name>
<keyword evidence="2" id="KW-0132">Cell division</keyword>
<dbReference type="OrthoDB" id="10266042at2759"/>
<dbReference type="InterPro" id="IPR024790">
    <property type="entry name" value="APC4_long_dom"/>
</dbReference>
<dbReference type="Pfam" id="PF12894">
    <property type="entry name" value="ANAPC4_WD40"/>
    <property type="match status" value="1"/>
</dbReference>
<evidence type="ECO:0000256" key="1">
    <source>
        <dbReference type="ARBA" id="ARBA00016067"/>
    </source>
</evidence>
<evidence type="ECO:0000313" key="9">
    <source>
        <dbReference type="Proteomes" id="UP000660729"/>
    </source>
</evidence>
<evidence type="ECO:0000259" key="6">
    <source>
        <dbReference type="Pfam" id="PF12894"/>
    </source>
</evidence>
<evidence type="ECO:0000313" key="8">
    <source>
        <dbReference type="EMBL" id="KAF7187565.1"/>
    </source>
</evidence>
<organism evidence="8 9">
    <name type="scientific">Pseudocercospora fuligena</name>
    <dbReference type="NCBI Taxonomy" id="685502"/>
    <lineage>
        <taxon>Eukaryota</taxon>
        <taxon>Fungi</taxon>
        <taxon>Dikarya</taxon>
        <taxon>Ascomycota</taxon>
        <taxon>Pezizomycotina</taxon>
        <taxon>Dothideomycetes</taxon>
        <taxon>Dothideomycetidae</taxon>
        <taxon>Mycosphaerellales</taxon>
        <taxon>Mycosphaerellaceae</taxon>
        <taxon>Pseudocercospora</taxon>
    </lineage>
</organism>
<feature type="domain" description="Anaphase-promoting complex subunit 4 long" evidence="7">
    <location>
        <begin position="316"/>
        <end position="515"/>
    </location>
</feature>
<gene>
    <name evidence="8" type="ORF">HII31_11098</name>
</gene>
<keyword evidence="4" id="KW-0833">Ubl conjugation pathway</keyword>
<evidence type="ECO:0000256" key="2">
    <source>
        <dbReference type="ARBA" id="ARBA00022618"/>
    </source>
</evidence>
<dbReference type="InterPro" id="IPR015943">
    <property type="entry name" value="WD40/YVTN_repeat-like_dom_sf"/>
</dbReference>
<dbReference type="GO" id="GO:0051301">
    <property type="term" value="P:cell division"/>
    <property type="evidence" value="ECO:0007669"/>
    <property type="project" value="UniProtKB-KW"/>
</dbReference>
<reference evidence="8" key="1">
    <citation type="submission" date="2020-04" db="EMBL/GenBank/DDBJ databases">
        <title>Draft genome resource of the tomato pathogen Pseudocercospora fuligena.</title>
        <authorList>
            <person name="Zaccaron A."/>
        </authorList>
    </citation>
    <scope>NUCLEOTIDE SEQUENCE</scope>
    <source>
        <strain evidence="8">PF001</strain>
    </source>
</reference>
<dbReference type="PANTHER" id="PTHR13260">
    <property type="entry name" value="ANAPHASE PROMOTING COMPLEX SUBUNIT 4 APC4"/>
    <property type="match status" value="1"/>
</dbReference>
<sequence>MAFPSDLSDEDEMLYKENSKIQLGSKRLQTPITFPFTAFSHQHDLLAIVTKVGDEPQVQVFRIISGQLAYTIKRTDDDYEITSLAWKPDGTCLGIGWSDGKYGIYDGESGRQMSIVELDVEELEEEYALDLRLPKYNRQKEEAKAEMLSTVAALGFMGHQNVKERGVEVKETLTTDDWYDMTDGDGDGVTKQSKEDVVKALPRAIASLDVTKVLPRLSAIPAHGVAQPSSGPGANKFSSQVATDTQFETHNDGSAKAVDALLVCQKDRKVQVLLDETVKIGTCKIAGEPIMHAAHPQSSSHAILSKDEQSESALSLTSLDLPLEKLGGSLLHIIATNTKRMQTLMDYVLQTARCIQHDYTSNVVPPRKILGMLQDDLAKQHPVDGDAVTNLYHLAMTGSFHPQVLIWIDDYKDAFHRRWEQPVNTMYSNIQNHIFVNLLPALDRFSIAVTTLRGQATYHEGSSSFDCPPQIFTNILEHIDSLRLVAQKMQLIIMSEHREFRAFIKWLKMQVEIAAAEPFSQNALEVEERESPGIDYPLVLAYIKNNMEQSKLAPHIENRPDVEEGSIASEAQFFAKPLVPTASYELAKEALKQLDTKGGDTLLVKVNDVGDPMALLNIPALTCALMGRVRIALKRITEWQNRMLFPPFDPPSVALQWQATEVLDMVQTRDTTIIVGMDKVTPNVIETLVISPDTKSRQSISSGPIWNQTVTQHEFPGEILDVKFVTGMADVCLCLVQVEGRTQVIRLRGTVQKVLYTFPADTSFRPQKLVVGGRRGKLLCVVCGNKGRDCRVLDLSLLMQGGGERGDGMEV</sequence>
<evidence type="ECO:0000256" key="3">
    <source>
        <dbReference type="ARBA" id="ARBA00022776"/>
    </source>
</evidence>
<dbReference type="GO" id="GO:0005680">
    <property type="term" value="C:anaphase-promoting complex"/>
    <property type="evidence" value="ECO:0007669"/>
    <property type="project" value="InterPro"/>
</dbReference>
<comment type="caution">
    <text evidence="8">The sequence shown here is derived from an EMBL/GenBank/DDBJ whole genome shotgun (WGS) entry which is preliminary data.</text>
</comment>
<evidence type="ECO:0000259" key="7">
    <source>
        <dbReference type="Pfam" id="PF12896"/>
    </source>
</evidence>
<evidence type="ECO:0000256" key="5">
    <source>
        <dbReference type="ARBA" id="ARBA00023306"/>
    </source>
</evidence>
<dbReference type="GO" id="GO:0031145">
    <property type="term" value="P:anaphase-promoting complex-dependent catabolic process"/>
    <property type="evidence" value="ECO:0007669"/>
    <property type="project" value="InterPro"/>
</dbReference>
<keyword evidence="9" id="KW-1185">Reference proteome</keyword>
<evidence type="ECO:0000256" key="4">
    <source>
        <dbReference type="ARBA" id="ARBA00022786"/>
    </source>
</evidence>
<dbReference type="InterPro" id="IPR024977">
    <property type="entry name" value="Apc4-like_WD40_dom"/>
</dbReference>